<feature type="domain" description="Nudix hydrolase" evidence="4">
    <location>
        <begin position="39"/>
        <end position="169"/>
    </location>
</feature>
<evidence type="ECO:0000259" key="4">
    <source>
        <dbReference type="PROSITE" id="PS51462"/>
    </source>
</evidence>
<gene>
    <name evidence="5" type="ORF">NZH93_49205</name>
</gene>
<evidence type="ECO:0000313" key="5">
    <source>
        <dbReference type="EMBL" id="MCS7484858.1"/>
    </source>
</evidence>
<dbReference type="GO" id="GO:0016787">
    <property type="term" value="F:hydrolase activity"/>
    <property type="evidence" value="ECO:0007669"/>
    <property type="project" value="UniProtKB-KW"/>
</dbReference>
<sequence length="185" mass="19950">MKTDPHPQSAGDPVTFAEDVALEGPPEVEFNPGIASRLPAKSSAGGALLRDGQGRILFVVPNYKPVLDIPGGITDDNESPKAACQREVSEELGLRLELGRLLVVDWVPRNGVWRDSHQFIFDGGVLTDEQAAAVQVHDEELGGLRFLPLDVAAPQIHPSLLRRLELALTAADSGQTIYAEFGRPL</sequence>
<dbReference type="PANTHER" id="PTHR43046:SF12">
    <property type="entry name" value="GDP-MANNOSE MANNOSYL HYDROLASE"/>
    <property type="match status" value="1"/>
</dbReference>
<dbReference type="AlphaFoldDB" id="A0A9X3A7Y5"/>
<name>A0A9X3A7Y5_9PSEU</name>
<protein>
    <submittedName>
        <fullName evidence="5">NUDIX hydrolase</fullName>
    </submittedName>
</protein>
<dbReference type="SUPFAM" id="SSF55811">
    <property type="entry name" value="Nudix"/>
    <property type="match status" value="1"/>
</dbReference>
<dbReference type="InterPro" id="IPR020084">
    <property type="entry name" value="NUDIX_hydrolase_CS"/>
</dbReference>
<reference evidence="5" key="1">
    <citation type="submission" date="2022-08" db="EMBL/GenBank/DDBJ databases">
        <authorList>
            <person name="Tistechok S."/>
            <person name="Samborskyy M."/>
            <person name="Roman I."/>
        </authorList>
    </citation>
    <scope>NUCLEOTIDE SEQUENCE</scope>
    <source>
        <strain evidence="5">DSM 103496</strain>
    </source>
</reference>
<organism evidence="5 6">
    <name type="scientific">Umezawaea endophytica</name>
    <dbReference type="NCBI Taxonomy" id="1654476"/>
    <lineage>
        <taxon>Bacteria</taxon>
        <taxon>Bacillati</taxon>
        <taxon>Actinomycetota</taxon>
        <taxon>Actinomycetes</taxon>
        <taxon>Pseudonocardiales</taxon>
        <taxon>Pseudonocardiaceae</taxon>
        <taxon>Umezawaea</taxon>
    </lineage>
</organism>
<keyword evidence="2 5" id="KW-0378">Hydrolase</keyword>
<keyword evidence="3" id="KW-0460">Magnesium</keyword>
<dbReference type="PANTHER" id="PTHR43046">
    <property type="entry name" value="GDP-MANNOSE MANNOSYL HYDROLASE"/>
    <property type="match status" value="1"/>
</dbReference>
<dbReference type="CDD" id="cd18876">
    <property type="entry name" value="NUDIX_Hydrolase"/>
    <property type="match status" value="1"/>
</dbReference>
<keyword evidence="6" id="KW-1185">Reference proteome</keyword>
<evidence type="ECO:0000313" key="6">
    <source>
        <dbReference type="Proteomes" id="UP001141259"/>
    </source>
</evidence>
<dbReference type="Proteomes" id="UP001141259">
    <property type="component" value="Unassembled WGS sequence"/>
</dbReference>
<dbReference type="EMBL" id="JANYMP010000059">
    <property type="protein sequence ID" value="MCS7484858.1"/>
    <property type="molecule type" value="Genomic_DNA"/>
</dbReference>
<accession>A0A9X3A7Y5</accession>
<dbReference type="RefSeq" id="WP_259630302.1">
    <property type="nucleotide sequence ID" value="NZ_JANYMP010000059.1"/>
</dbReference>
<dbReference type="Pfam" id="PF00293">
    <property type="entry name" value="NUDIX"/>
    <property type="match status" value="1"/>
</dbReference>
<comment type="cofactor">
    <cofactor evidence="1">
        <name>Mg(2+)</name>
        <dbReference type="ChEBI" id="CHEBI:18420"/>
    </cofactor>
</comment>
<evidence type="ECO:0000256" key="2">
    <source>
        <dbReference type="ARBA" id="ARBA00022801"/>
    </source>
</evidence>
<evidence type="ECO:0000256" key="3">
    <source>
        <dbReference type="ARBA" id="ARBA00022842"/>
    </source>
</evidence>
<evidence type="ECO:0000256" key="1">
    <source>
        <dbReference type="ARBA" id="ARBA00001946"/>
    </source>
</evidence>
<dbReference type="Gene3D" id="3.90.79.10">
    <property type="entry name" value="Nucleoside Triphosphate Pyrophosphohydrolase"/>
    <property type="match status" value="1"/>
</dbReference>
<comment type="caution">
    <text evidence="5">The sequence shown here is derived from an EMBL/GenBank/DDBJ whole genome shotgun (WGS) entry which is preliminary data.</text>
</comment>
<dbReference type="PROSITE" id="PS00893">
    <property type="entry name" value="NUDIX_BOX"/>
    <property type="match status" value="1"/>
</dbReference>
<proteinExistence type="predicted"/>
<dbReference type="InterPro" id="IPR015797">
    <property type="entry name" value="NUDIX_hydrolase-like_dom_sf"/>
</dbReference>
<dbReference type="InterPro" id="IPR000086">
    <property type="entry name" value="NUDIX_hydrolase_dom"/>
</dbReference>
<dbReference type="PROSITE" id="PS51462">
    <property type="entry name" value="NUDIX"/>
    <property type="match status" value="1"/>
</dbReference>